<keyword evidence="2 4" id="KW-0863">Zinc-finger</keyword>
<proteinExistence type="predicted"/>
<name>A0AAD6SE73_9AGAR</name>
<evidence type="ECO:0000256" key="4">
    <source>
        <dbReference type="PROSITE-ProRule" id="PRU00134"/>
    </source>
</evidence>
<dbReference type="PROSITE" id="PS50865">
    <property type="entry name" value="ZF_MYND_2"/>
    <property type="match status" value="1"/>
</dbReference>
<protein>
    <recommendedName>
        <fullName evidence="5">MYND-type domain-containing protein</fullName>
    </recommendedName>
</protein>
<dbReference type="Pfam" id="PF01753">
    <property type="entry name" value="zf-MYND"/>
    <property type="match status" value="1"/>
</dbReference>
<dbReference type="EMBL" id="JARJCM010000139">
    <property type="protein sequence ID" value="KAJ7026341.1"/>
    <property type="molecule type" value="Genomic_DNA"/>
</dbReference>
<keyword evidence="1" id="KW-0479">Metal-binding</keyword>
<feature type="domain" description="MYND-type" evidence="5">
    <location>
        <begin position="298"/>
        <end position="336"/>
    </location>
</feature>
<dbReference type="AlphaFoldDB" id="A0AAD6SE73"/>
<dbReference type="InterPro" id="IPR002893">
    <property type="entry name" value="Znf_MYND"/>
</dbReference>
<evidence type="ECO:0000313" key="6">
    <source>
        <dbReference type="EMBL" id="KAJ7026341.1"/>
    </source>
</evidence>
<evidence type="ECO:0000256" key="1">
    <source>
        <dbReference type="ARBA" id="ARBA00022723"/>
    </source>
</evidence>
<comment type="caution">
    <text evidence="6">The sequence shown here is derived from an EMBL/GenBank/DDBJ whole genome shotgun (WGS) entry which is preliminary data.</text>
</comment>
<evidence type="ECO:0000313" key="7">
    <source>
        <dbReference type="Proteomes" id="UP001218188"/>
    </source>
</evidence>
<evidence type="ECO:0000256" key="2">
    <source>
        <dbReference type="ARBA" id="ARBA00022771"/>
    </source>
</evidence>
<evidence type="ECO:0000259" key="5">
    <source>
        <dbReference type="PROSITE" id="PS50865"/>
    </source>
</evidence>
<evidence type="ECO:0000256" key="3">
    <source>
        <dbReference type="ARBA" id="ARBA00022833"/>
    </source>
</evidence>
<keyword evidence="7" id="KW-1185">Reference proteome</keyword>
<gene>
    <name evidence="6" type="ORF">C8F04DRAFT_1400039</name>
</gene>
<dbReference type="Proteomes" id="UP001218188">
    <property type="component" value="Unassembled WGS sequence"/>
</dbReference>
<organism evidence="6 7">
    <name type="scientific">Mycena alexandri</name>
    <dbReference type="NCBI Taxonomy" id="1745969"/>
    <lineage>
        <taxon>Eukaryota</taxon>
        <taxon>Fungi</taxon>
        <taxon>Dikarya</taxon>
        <taxon>Basidiomycota</taxon>
        <taxon>Agaricomycotina</taxon>
        <taxon>Agaricomycetes</taxon>
        <taxon>Agaricomycetidae</taxon>
        <taxon>Agaricales</taxon>
        <taxon>Marasmiineae</taxon>
        <taxon>Mycenaceae</taxon>
        <taxon>Mycena</taxon>
    </lineage>
</organism>
<accession>A0AAD6SE73</accession>
<dbReference type="GO" id="GO:0008270">
    <property type="term" value="F:zinc ion binding"/>
    <property type="evidence" value="ECO:0007669"/>
    <property type="project" value="UniProtKB-KW"/>
</dbReference>
<dbReference type="Gene3D" id="6.10.140.2220">
    <property type="match status" value="1"/>
</dbReference>
<keyword evidence="3" id="KW-0862">Zinc</keyword>
<dbReference type="SUPFAM" id="SSF144232">
    <property type="entry name" value="HIT/MYND zinc finger-like"/>
    <property type="match status" value="1"/>
</dbReference>
<reference evidence="6" key="1">
    <citation type="submission" date="2023-03" db="EMBL/GenBank/DDBJ databases">
        <title>Massive genome expansion in bonnet fungi (Mycena s.s.) driven by repeated elements and novel gene families across ecological guilds.</title>
        <authorList>
            <consortium name="Lawrence Berkeley National Laboratory"/>
            <person name="Harder C.B."/>
            <person name="Miyauchi S."/>
            <person name="Viragh M."/>
            <person name="Kuo A."/>
            <person name="Thoen E."/>
            <person name="Andreopoulos B."/>
            <person name="Lu D."/>
            <person name="Skrede I."/>
            <person name="Drula E."/>
            <person name="Henrissat B."/>
            <person name="Morin E."/>
            <person name="Kohler A."/>
            <person name="Barry K."/>
            <person name="LaButti K."/>
            <person name="Morin E."/>
            <person name="Salamov A."/>
            <person name="Lipzen A."/>
            <person name="Mereny Z."/>
            <person name="Hegedus B."/>
            <person name="Baldrian P."/>
            <person name="Stursova M."/>
            <person name="Weitz H."/>
            <person name="Taylor A."/>
            <person name="Grigoriev I.V."/>
            <person name="Nagy L.G."/>
            <person name="Martin F."/>
            <person name="Kauserud H."/>
        </authorList>
    </citation>
    <scope>NUCLEOTIDE SEQUENCE</scope>
    <source>
        <strain evidence="6">CBHHK200</strain>
    </source>
</reference>
<sequence>MLEEFPEFVYVGDNWCFCGHLKETCDDCCVDYRGFNNRKMARWLEESGWPRSEMDPVLADDLEMMRRPTLQVFDIAKNPSGNPDKVVCNAHGKTVCSTCFDFGAFLLQDAELWRKHSIILKKAGLPVPAHPTPPPGIFNIMYPRLRGFPDLNTVSLPARHTLTFKYPEFRLLPQLPAYTGHTPLGWTLFAVIVAHQGPGMTYTIEDTAGTSIPLRFVKSWKMEDGGGEPTGKDAEPFKNLKPGTVLSLKCVTLSRTRSKEPQVAVEEINLCGIKILQSSIMDVRTINDKLRTATPGCCSHCATVGAPSMCPLCKSPYCSKECQVKDWKEGGHKQTCSTVAHLRSLNYMFRAADA</sequence>